<dbReference type="PROSITE" id="PS00107">
    <property type="entry name" value="PROTEIN_KINASE_ATP"/>
    <property type="match status" value="1"/>
</dbReference>
<dbReference type="Proteomes" id="UP000613740">
    <property type="component" value="Unassembled WGS sequence"/>
</dbReference>
<dbReference type="PROSITE" id="PS50011">
    <property type="entry name" value="PROTEIN_KINASE_DOM"/>
    <property type="match status" value="1"/>
</dbReference>
<dbReference type="PANTHER" id="PTHR44329:SF214">
    <property type="entry name" value="PROTEIN KINASE DOMAIN-CONTAINING PROTEIN"/>
    <property type="match status" value="1"/>
</dbReference>
<dbReference type="PROSITE" id="PS00108">
    <property type="entry name" value="PROTEIN_KINASE_ST"/>
    <property type="match status" value="1"/>
</dbReference>
<dbReference type="GO" id="GO:0005524">
    <property type="term" value="F:ATP binding"/>
    <property type="evidence" value="ECO:0007669"/>
    <property type="project" value="UniProtKB-UniRule"/>
</dbReference>
<keyword evidence="2 5" id="KW-0547">Nucleotide-binding</keyword>
<evidence type="ECO:0000313" key="8">
    <source>
        <dbReference type="EMBL" id="KAG2450582.1"/>
    </source>
</evidence>
<sequence>MLSATHDCLVVLARRGPQHLVLPPGSCIAITDPGEMAQSLDTPEQHSLQHMYSTSAALVRAVPPARGAAGVNGAAGPPPPGSSAGAAPALPLDWAHLHRSHGITHFAALPLYHGSNLAGALTILGTTSTPAAAAAGGGGGPGSTVDVHACNTALPQLISAPNSGPVAGLPAHIVAANASVGSALSAAANAANGAGVAGGAASLDALFRAPLSLELVGMAVAQCCLGADMALACHAVEMVQAMHACASIQQLVAGISLGLQALMHARFCLTLRCNVALAVEFQPNAIMFEEAGAVAGGAASVSGSTAVTGQHHYTASTHDGGPKPQVTGRASAVFGSPAAGGGGGTGLGGIRHMTSGGLPNGDGRAAFSTARSGLDTTGGDAAWGASSGHVTASVLLHQIVGRRYKARPFSVYHTLLIRTIHELAASAYGGTVITQCHDHMQDAKTPSRDIYALGRGVGQPPQSMVLSVTHLRPADDANPAEVAAAAAAAAAAVHTTGSSGTNGGAPHTQRSGFTRRSTLGAGGGVAGAAASSTDTGSHAHPPASPEAHPSSASGPASTSAHAVLSAVAADSPAPPEPRTYIGLYLTSAEPLPAALLELILVEAHSLACHVLSPLVHRKLLVGELAVEWGLMQIVTSSNLPHGGNTDSASAHARPLNRQNTASNAPVPAAPAAAAAAAAAGGGPPASAGGSTLGGSLLTGGSVAAVTPEQAGDAAGVTGGAGGAATGPLPAAGASRLGGSLGPSAPNSRLSSLQRIMAPFLMADMAATGDAAMLGATTVGSGQGGLPGPPPMGIGAAGRRSSDMSLVAGNAGGAGAGGGSVHAGTANMAGGGAGEALRSLGTGPSTGGPPPAGATALGIRRILAFDAQAGAAGGGGGGGGGAGTAKPASGQNGRKSVTISESVAREMMMAAAAASNGGGLAGTAPGGDKFLSTEVATVQDTHSQMGLLVTSYKETLHNMHMELSVGSSNRNPAAEFADDPGKLVLREVLGKGGHGVVFRGSMHTLEVAIKVFQTPGEDEPLAAGTASRPEVLAETLLQRRRVLTRAALELAIMSSISHPNIIQVYAQWPTALLERDETQPCRRRLRKLPPDTPPPASGGLVCAVMVMEYCDKGTLVDAINRGDFVTPARDGSGYKPNYKAIYTTLLEVALALRHLASMAVTHCDVKPANILLRSCPRDPRGFTAKLADFGYAALLRDSGPDGHRSVVTDEACGTVTHMAPESFVEGEPVDSSADVYAFGILMWELISGKQPYHDRNLKQLPHEVVNKGLRPTFPPNTPDVYKSLAKSCWSPLPRNRPTAAQVVQSIQAQLDKIEAVARLLGKV</sequence>
<comment type="caution">
    <text evidence="8">The sequence shown here is derived from an EMBL/GenBank/DDBJ whole genome shotgun (WGS) entry which is preliminary data.</text>
</comment>
<dbReference type="Gene3D" id="1.10.510.10">
    <property type="entry name" value="Transferase(Phosphotransferase) domain 1"/>
    <property type="match status" value="1"/>
</dbReference>
<keyword evidence="9" id="KW-1185">Reference proteome</keyword>
<dbReference type="OrthoDB" id="1668230at2759"/>
<evidence type="ECO:0000256" key="2">
    <source>
        <dbReference type="ARBA" id="ARBA00022741"/>
    </source>
</evidence>
<evidence type="ECO:0000259" key="7">
    <source>
        <dbReference type="PROSITE" id="PS50011"/>
    </source>
</evidence>
<dbReference type="GO" id="GO:0004674">
    <property type="term" value="F:protein serine/threonine kinase activity"/>
    <property type="evidence" value="ECO:0007669"/>
    <property type="project" value="TreeGrafter"/>
</dbReference>
<evidence type="ECO:0000256" key="6">
    <source>
        <dbReference type="SAM" id="MobiDB-lite"/>
    </source>
</evidence>
<dbReference type="Pfam" id="PF00069">
    <property type="entry name" value="Pkinase"/>
    <property type="match status" value="1"/>
</dbReference>
<evidence type="ECO:0000313" key="9">
    <source>
        <dbReference type="Proteomes" id="UP000613740"/>
    </source>
</evidence>
<feature type="region of interest" description="Disordered" evidence="6">
    <location>
        <begin position="67"/>
        <end position="87"/>
    </location>
</feature>
<reference evidence="8" key="1">
    <citation type="journal article" date="2020" name="bioRxiv">
        <title>Comparative genomics of Chlamydomonas.</title>
        <authorList>
            <person name="Craig R.J."/>
            <person name="Hasan A.R."/>
            <person name="Ness R.W."/>
            <person name="Keightley P.D."/>
        </authorList>
    </citation>
    <scope>NUCLEOTIDE SEQUENCE</scope>
    <source>
        <strain evidence="8">CCAP 11/173</strain>
    </source>
</reference>
<gene>
    <name evidence="8" type="ORF">HYH02_005083</name>
</gene>
<accession>A0A835WMW8</accession>
<dbReference type="SMART" id="SM00220">
    <property type="entry name" value="S_TKc"/>
    <property type="match status" value="1"/>
</dbReference>
<dbReference type="InterPro" id="IPR017441">
    <property type="entry name" value="Protein_kinase_ATP_BS"/>
</dbReference>
<protein>
    <recommendedName>
        <fullName evidence="7">Protein kinase domain-containing protein</fullName>
    </recommendedName>
</protein>
<proteinExistence type="predicted"/>
<dbReference type="SUPFAM" id="SSF56112">
    <property type="entry name" value="Protein kinase-like (PK-like)"/>
    <property type="match status" value="1"/>
</dbReference>
<feature type="domain" description="Protein kinase" evidence="7">
    <location>
        <begin position="982"/>
        <end position="1309"/>
    </location>
</feature>
<feature type="region of interest" description="Disordered" evidence="6">
    <location>
        <begin position="872"/>
        <end position="895"/>
    </location>
</feature>
<feature type="compositionally biased region" description="Low complexity" evidence="6">
    <location>
        <begin position="527"/>
        <end position="559"/>
    </location>
</feature>
<feature type="region of interest" description="Disordered" evidence="6">
    <location>
        <begin position="495"/>
        <end position="559"/>
    </location>
</feature>
<feature type="region of interest" description="Disordered" evidence="6">
    <location>
        <begin position="834"/>
        <end position="854"/>
    </location>
</feature>
<keyword evidence="1" id="KW-0808">Transferase</keyword>
<organism evidence="8 9">
    <name type="scientific">Chlamydomonas schloesseri</name>
    <dbReference type="NCBI Taxonomy" id="2026947"/>
    <lineage>
        <taxon>Eukaryota</taxon>
        <taxon>Viridiplantae</taxon>
        <taxon>Chlorophyta</taxon>
        <taxon>core chlorophytes</taxon>
        <taxon>Chlorophyceae</taxon>
        <taxon>CS clade</taxon>
        <taxon>Chlamydomonadales</taxon>
        <taxon>Chlamydomonadaceae</taxon>
        <taxon>Chlamydomonas</taxon>
    </lineage>
</organism>
<dbReference type="InterPro" id="IPR011009">
    <property type="entry name" value="Kinase-like_dom_sf"/>
</dbReference>
<feature type="binding site" evidence="5">
    <location>
        <position position="1009"/>
    </location>
    <ligand>
        <name>ATP</name>
        <dbReference type="ChEBI" id="CHEBI:30616"/>
    </ligand>
</feature>
<evidence type="ECO:0000256" key="4">
    <source>
        <dbReference type="ARBA" id="ARBA00022840"/>
    </source>
</evidence>
<feature type="compositionally biased region" description="Gly residues" evidence="6">
    <location>
        <begin position="872"/>
        <end position="882"/>
    </location>
</feature>
<keyword evidence="4 5" id="KW-0067">ATP-binding</keyword>
<dbReference type="InterPro" id="IPR051681">
    <property type="entry name" value="Ser/Thr_Kinases-Pseudokinases"/>
</dbReference>
<name>A0A835WMW8_9CHLO</name>
<dbReference type="Gene3D" id="3.30.200.20">
    <property type="entry name" value="Phosphorylase Kinase, domain 1"/>
    <property type="match status" value="1"/>
</dbReference>
<evidence type="ECO:0000256" key="5">
    <source>
        <dbReference type="PROSITE-ProRule" id="PRU10141"/>
    </source>
</evidence>
<dbReference type="EMBL" id="JAEHOD010000011">
    <property type="protein sequence ID" value="KAG2450582.1"/>
    <property type="molecule type" value="Genomic_DNA"/>
</dbReference>
<keyword evidence="3" id="KW-0418">Kinase</keyword>
<dbReference type="PANTHER" id="PTHR44329">
    <property type="entry name" value="SERINE/THREONINE-PROTEIN KINASE TNNI3K-RELATED"/>
    <property type="match status" value="1"/>
</dbReference>
<dbReference type="InterPro" id="IPR000719">
    <property type="entry name" value="Prot_kinase_dom"/>
</dbReference>
<dbReference type="InterPro" id="IPR008271">
    <property type="entry name" value="Ser/Thr_kinase_AS"/>
</dbReference>
<evidence type="ECO:0000256" key="3">
    <source>
        <dbReference type="ARBA" id="ARBA00022777"/>
    </source>
</evidence>
<evidence type="ECO:0000256" key="1">
    <source>
        <dbReference type="ARBA" id="ARBA00022679"/>
    </source>
</evidence>